<reference evidence="3" key="3">
    <citation type="submission" date="2018-08" db="UniProtKB">
        <authorList>
            <consortium name="EnsemblPlants"/>
        </authorList>
    </citation>
    <scope>IDENTIFICATION</scope>
    <source>
        <strain evidence="3">cv. Bd21</strain>
    </source>
</reference>
<keyword evidence="4" id="KW-1185">Reference proteome</keyword>
<sequence>MKARLLPRDVGRWPWWNYVSVHDQQMASEPATVSVCSREGKIKSSSPTTASRSRPVRSHEIPWTGFRNHTAGVNKVS</sequence>
<dbReference type="InParanoid" id="A0A2K2DR02"/>
<feature type="region of interest" description="Disordered" evidence="1">
    <location>
        <begin position="32"/>
        <end position="77"/>
    </location>
</feature>
<evidence type="ECO:0000313" key="2">
    <source>
        <dbReference type="EMBL" id="PNT76707.1"/>
    </source>
</evidence>
<dbReference type="EnsemblPlants" id="PNT76707">
    <property type="protein sequence ID" value="PNT76707"/>
    <property type="gene ID" value="BRADI_1g51903v3"/>
</dbReference>
<evidence type="ECO:0000313" key="3">
    <source>
        <dbReference type="EnsemblPlants" id="PNT76707"/>
    </source>
</evidence>
<dbReference type="Proteomes" id="UP000008810">
    <property type="component" value="Chromosome 1"/>
</dbReference>
<name>A0A2K2DR02_BRADI</name>
<dbReference type="Gramene" id="PNT76707">
    <property type="protein sequence ID" value="PNT76707"/>
    <property type="gene ID" value="BRADI_1g51903v3"/>
</dbReference>
<feature type="compositionally biased region" description="Low complexity" evidence="1">
    <location>
        <begin position="44"/>
        <end position="53"/>
    </location>
</feature>
<evidence type="ECO:0000313" key="4">
    <source>
        <dbReference type="Proteomes" id="UP000008810"/>
    </source>
</evidence>
<dbReference type="AlphaFoldDB" id="A0A2K2DR02"/>
<proteinExistence type="predicted"/>
<reference evidence="2 3" key="1">
    <citation type="journal article" date="2010" name="Nature">
        <title>Genome sequencing and analysis of the model grass Brachypodium distachyon.</title>
        <authorList>
            <consortium name="International Brachypodium Initiative"/>
        </authorList>
    </citation>
    <scope>NUCLEOTIDE SEQUENCE [LARGE SCALE GENOMIC DNA]</scope>
    <source>
        <strain evidence="2 3">Bd21</strain>
    </source>
</reference>
<dbReference type="EMBL" id="CM000880">
    <property type="protein sequence ID" value="PNT76707.1"/>
    <property type="molecule type" value="Genomic_DNA"/>
</dbReference>
<protein>
    <submittedName>
        <fullName evidence="2 3">Uncharacterized protein</fullName>
    </submittedName>
</protein>
<organism evidence="2">
    <name type="scientific">Brachypodium distachyon</name>
    <name type="common">Purple false brome</name>
    <name type="synonym">Trachynia distachya</name>
    <dbReference type="NCBI Taxonomy" id="15368"/>
    <lineage>
        <taxon>Eukaryota</taxon>
        <taxon>Viridiplantae</taxon>
        <taxon>Streptophyta</taxon>
        <taxon>Embryophyta</taxon>
        <taxon>Tracheophyta</taxon>
        <taxon>Spermatophyta</taxon>
        <taxon>Magnoliopsida</taxon>
        <taxon>Liliopsida</taxon>
        <taxon>Poales</taxon>
        <taxon>Poaceae</taxon>
        <taxon>BOP clade</taxon>
        <taxon>Pooideae</taxon>
        <taxon>Stipodae</taxon>
        <taxon>Brachypodieae</taxon>
        <taxon>Brachypodium</taxon>
    </lineage>
</organism>
<reference evidence="2" key="2">
    <citation type="submission" date="2017-06" db="EMBL/GenBank/DDBJ databases">
        <title>WGS assembly of Brachypodium distachyon.</title>
        <authorList>
            <consortium name="The International Brachypodium Initiative"/>
            <person name="Lucas S."/>
            <person name="Harmon-Smith M."/>
            <person name="Lail K."/>
            <person name="Tice H."/>
            <person name="Grimwood J."/>
            <person name="Bruce D."/>
            <person name="Barry K."/>
            <person name="Shu S."/>
            <person name="Lindquist E."/>
            <person name="Wang M."/>
            <person name="Pitluck S."/>
            <person name="Vogel J.P."/>
            <person name="Garvin D.F."/>
            <person name="Mockler T.C."/>
            <person name="Schmutz J."/>
            <person name="Rokhsar D."/>
            <person name="Bevan M.W."/>
        </authorList>
    </citation>
    <scope>NUCLEOTIDE SEQUENCE</scope>
    <source>
        <strain evidence="2">Bd21</strain>
    </source>
</reference>
<gene>
    <name evidence="2" type="ORF">BRADI_1g51903v3</name>
</gene>
<evidence type="ECO:0000256" key="1">
    <source>
        <dbReference type="SAM" id="MobiDB-lite"/>
    </source>
</evidence>
<accession>A0A2K2DR02</accession>